<protein>
    <submittedName>
        <fullName evidence="4">Alpha/beta hydrolase</fullName>
    </submittedName>
</protein>
<evidence type="ECO:0000256" key="2">
    <source>
        <dbReference type="ARBA" id="ARBA00022801"/>
    </source>
</evidence>
<comment type="similarity">
    <text evidence="1">Belongs to the AB hydrolase superfamily.</text>
</comment>
<dbReference type="SUPFAM" id="SSF53474">
    <property type="entry name" value="alpha/beta-Hydrolases"/>
    <property type="match status" value="1"/>
</dbReference>
<accession>A0ABW2BUU4</accession>
<proteinExistence type="inferred from homology"/>
<sequence length="295" mass="32060">MSRTDLTFTSHGAECAAWLYRPDGDGPHPIVVMAHGFSATRELRLDAYAERFVAAGLGVLLFDYRHFGASGGEPRQLLDIGKQLDDWRAAIAEARNVDWADPNRVALFGSSYSGGHVVTLAAEDRRIAAIVAQCPFSDGLATLRAVGPKHAASLTVHALRDQINAALGKPPHYLPAVADPGSPGVMTTHDAKPGMMALVPRDTVWENRVAARIGLRVPLYRPGTKAKHVQCPALWCITDQDTLCPGDNTAKWAAQAPRGEVKRYPIGHFDIYVGDSFERAVADQTEFLRRHLLPG</sequence>
<dbReference type="PANTHER" id="PTHR22946">
    <property type="entry name" value="DIENELACTONE HYDROLASE DOMAIN-CONTAINING PROTEIN-RELATED"/>
    <property type="match status" value="1"/>
</dbReference>
<dbReference type="InterPro" id="IPR000383">
    <property type="entry name" value="Xaa-Pro-like_dom"/>
</dbReference>
<dbReference type="GO" id="GO:0016787">
    <property type="term" value="F:hydrolase activity"/>
    <property type="evidence" value="ECO:0007669"/>
    <property type="project" value="UniProtKB-KW"/>
</dbReference>
<comment type="caution">
    <text evidence="4">The sequence shown here is derived from an EMBL/GenBank/DDBJ whole genome shotgun (WGS) entry which is preliminary data.</text>
</comment>
<dbReference type="InterPro" id="IPR050261">
    <property type="entry name" value="FrsA_esterase"/>
</dbReference>
<evidence type="ECO:0000313" key="5">
    <source>
        <dbReference type="Proteomes" id="UP001596337"/>
    </source>
</evidence>
<name>A0ABW2BUU4_9PSEU</name>
<organism evidence="4 5">
    <name type="scientific">Haloechinothrix salitolerans</name>
    <dbReference type="NCBI Taxonomy" id="926830"/>
    <lineage>
        <taxon>Bacteria</taxon>
        <taxon>Bacillati</taxon>
        <taxon>Actinomycetota</taxon>
        <taxon>Actinomycetes</taxon>
        <taxon>Pseudonocardiales</taxon>
        <taxon>Pseudonocardiaceae</taxon>
        <taxon>Haloechinothrix</taxon>
    </lineage>
</organism>
<keyword evidence="5" id="KW-1185">Reference proteome</keyword>
<evidence type="ECO:0000313" key="4">
    <source>
        <dbReference type="EMBL" id="MFC6866115.1"/>
    </source>
</evidence>
<dbReference type="RefSeq" id="WP_345407100.1">
    <property type="nucleotide sequence ID" value="NZ_BAABLA010000123.1"/>
</dbReference>
<gene>
    <name evidence="4" type="ORF">ACFQGD_03055</name>
</gene>
<dbReference type="InterPro" id="IPR029058">
    <property type="entry name" value="AB_hydrolase_fold"/>
</dbReference>
<dbReference type="Pfam" id="PF02129">
    <property type="entry name" value="Peptidase_S15"/>
    <property type="match status" value="1"/>
</dbReference>
<dbReference type="PANTHER" id="PTHR22946:SF9">
    <property type="entry name" value="POLYKETIDE TRANSFERASE AF380"/>
    <property type="match status" value="1"/>
</dbReference>
<keyword evidence="2 4" id="KW-0378">Hydrolase</keyword>
<dbReference type="EMBL" id="JBHSXX010000001">
    <property type="protein sequence ID" value="MFC6866115.1"/>
    <property type="molecule type" value="Genomic_DNA"/>
</dbReference>
<evidence type="ECO:0000259" key="3">
    <source>
        <dbReference type="Pfam" id="PF02129"/>
    </source>
</evidence>
<evidence type="ECO:0000256" key="1">
    <source>
        <dbReference type="ARBA" id="ARBA00008645"/>
    </source>
</evidence>
<feature type="domain" description="Xaa-Pro dipeptidyl-peptidase-like" evidence="3">
    <location>
        <begin position="13"/>
        <end position="241"/>
    </location>
</feature>
<reference evidence="5" key="1">
    <citation type="journal article" date="2019" name="Int. J. Syst. Evol. Microbiol.">
        <title>The Global Catalogue of Microorganisms (GCM) 10K type strain sequencing project: providing services to taxonomists for standard genome sequencing and annotation.</title>
        <authorList>
            <consortium name="The Broad Institute Genomics Platform"/>
            <consortium name="The Broad Institute Genome Sequencing Center for Infectious Disease"/>
            <person name="Wu L."/>
            <person name="Ma J."/>
        </authorList>
    </citation>
    <scope>NUCLEOTIDE SEQUENCE [LARGE SCALE GENOMIC DNA]</scope>
    <source>
        <strain evidence="5">KCTC 32255</strain>
    </source>
</reference>
<dbReference type="Gene3D" id="3.40.50.1820">
    <property type="entry name" value="alpha/beta hydrolase"/>
    <property type="match status" value="1"/>
</dbReference>
<dbReference type="Proteomes" id="UP001596337">
    <property type="component" value="Unassembled WGS sequence"/>
</dbReference>